<feature type="chain" id="PRO_5009583226" description="Conjugal transfer protein TrbC" evidence="2">
    <location>
        <begin position="23"/>
        <end position="102"/>
    </location>
</feature>
<dbReference type="AlphaFoldDB" id="A0A1G2I663"/>
<feature type="transmembrane region" description="Helical" evidence="1">
    <location>
        <begin position="42"/>
        <end position="65"/>
    </location>
</feature>
<feature type="signal peptide" evidence="2">
    <location>
        <begin position="1"/>
        <end position="22"/>
    </location>
</feature>
<name>A0A1G2I663_9BACT</name>
<reference evidence="3 4" key="1">
    <citation type="journal article" date="2016" name="Nat. Commun.">
        <title>Thousands of microbial genomes shed light on interconnected biogeochemical processes in an aquifer system.</title>
        <authorList>
            <person name="Anantharaman K."/>
            <person name="Brown C.T."/>
            <person name="Hug L.A."/>
            <person name="Sharon I."/>
            <person name="Castelle C.J."/>
            <person name="Probst A.J."/>
            <person name="Thomas B.C."/>
            <person name="Singh A."/>
            <person name="Wilkins M.J."/>
            <person name="Karaoz U."/>
            <person name="Brodie E.L."/>
            <person name="Williams K.H."/>
            <person name="Hubbard S.S."/>
            <person name="Banfield J.F."/>
        </authorList>
    </citation>
    <scope>NUCLEOTIDE SEQUENCE [LARGE SCALE GENOMIC DNA]</scope>
</reference>
<gene>
    <name evidence="3" type="ORF">A2904_00355</name>
</gene>
<accession>A0A1G2I663</accession>
<comment type="caution">
    <text evidence="3">The sequence shown here is derived from an EMBL/GenBank/DDBJ whole genome shotgun (WGS) entry which is preliminary data.</text>
</comment>
<evidence type="ECO:0008006" key="5">
    <source>
        <dbReference type="Google" id="ProtNLM"/>
    </source>
</evidence>
<evidence type="ECO:0000256" key="1">
    <source>
        <dbReference type="SAM" id="Phobius"/>
    </source>
</evidence>
<evidence type="ECO:0000313" key="3">
    <source>
        <dbReference type="EMBL" id="OGZ70097.1"/>
    </source>
</evidence>
<proteinExistence type="predicted"/>
<evidence type="ECO:0000256" key="2">
    <source>
        <dbReference type="SAM" id="SignalP"/>
    </source>
</evidence>
<protein>
    <recommendedName>
        <fullName evidence="5">Conjugal transfer protein TrbC</fullName>
    </recommendedName>
</protein>
<feature type="transmembrane region" description="Helical" evidence="1">
    <location>
        <begin position="77"/>
        <end position="98"/>
    </location>
</feature>
<keyword evidence="1" id="KW-0812">Transmembrane</keyword>
<keyword evidence="1" id="KW-1133">Transmembrane helix</keyword>
<dbReference type="EMBL" id="MHOX01000036">
    <property type="protein sequence ID" value="OGZ70097.1"/>
    <property type="molecule type" value="Genomic_DNA"/>
</dbReference>
<dbReference type="Proteomes" id="UP000176308">
    <property type="component" value="Unassembled WGS sequence"/>
</dbReference>
<dbReference type="InterPro" id="IPR043993">
    <property type="entry name" value="T4SS_pilin"/>
</dbReference>
<keyword evidence="1" id="KW-0472">Membrane</keyword>
<organism evidence="3 4">
    <name type="scientific">Candidatus Staskawiczbacteria bacterium RIFCSPLOWO2_01_FULL_33_9</name>
    <dbReference type="NCBI Taxonomy" id="1802211"/>
    <lineage>
        <taxon>Bacteria</taxon>
        <taxon>Candidatus Staskawicziibacteriota</taxon>
    </lineage>
</organism>
<evidence type="ECO:0000313" key="4">
    <source>
        <dbReference type="Proteomes" id="UP000176308"/>
    </source>
</evidence>
<sequence length="102" mass="10791">MKKIIVSLLLLSAVLVPVTAFAQPNVTITDLDQLIAALKAPIWTIFGLIALIAFITAGILFLTASGDPEKIKTARTAFLWGMVGVVVGIIAFSIVTIIENAL</sequence>
<keyword evidence="2" id="KW-0732">Signal</keyword>
<dbReference type="Pfam" id="PF18895">
    <property type="entry name" value="T4SS_pilin"/>
    <property type="match status" value="1"/>
</dbReference>